<dbReference type="InterPro" id="IPR000531">
    <property type="entry name" value="Beta-barrel_TonB"/>
</dbReference>
<proteinExistence type="inferred from homology"/>
<dbReference type="Pfam" id="PF00593">
    <property type="entry name" value="TonB_dep_Rec_b-barrel"/>
    <property type="match status" value="1"/>
</dbReference>
<dbReference type="InterPro" id="IPR012910">
    <property type="entry name" value="Plug_dom"/>
</dbReference>
<evidence type="ECO:0000256" key="10">
    <source>
        <dbReference type="PROSITE-ProRule" id="PRU01360"/>
    </source>
</evidence>
<protein>
    <submittedName>
        <fullName evidence="15">TonB-dependent siderophore receptor</fullName>
    </submittedName>
</protein>
<dbReference type="Gene3D" id="2.40.170.20">
    <property type="entry name" value="TonB-dependent receptor, beta-barrel domain"/>
    <property type="match status" value="1"/>
</dbReference>
<comment type="caution">
    <text evidence="15">The sequence shown here is derived from an EMBL/GenBank/DDBJ whole genome shotgun (WGS) entry which is preliminary data.</text>
</comment>
<evidence type="ECO:0000313" key="16">
    <source>
        <dbReference type="Proteomes" id="UP001597124"/>
    </source>
</evidence>
<comment type="subcellular location">
    <subcellularLocation>
        <location evidence="1 10">Cell outer membrane</location>
        <topology evidence="1 10">Multi-pass membrane protein</topology>
    </subcellularLocation>
</comment>
<evidence type="ECO:0000256" key="6">
    <source>
        <dbReference type="ARBA" id="ARBA00023077"/>
    </source>
</evidence>
<keyword evidence="6 11" id="KW-0798">TonB box</keyword>
<dbReference type="PANTHER" id="PTHR32552:SF82">
    <property type="entry name" value="FCUA PROTEIN"/>
    <property type="match status" value="1"/>
</dbReference>
<dbReference type="InterPro" id="IPR037066">
    <property type="entry name" value="Plug_dom_sf"/>
</dbReference>
<evidence type="ECO:0000256" key="1">
    <source>
        <dbReference type="ARBA" id="ARBA00004571"/>
    </source>
</evidence>
<evidence type="ECO:0000313" key="15">
    <source>
        <dbReference type="EMBL" id="MFD0849090.1"/>
    </source>
</evidence>
<feature type="domain" description="TonB-dependent receptor plug" evidence="14">
    <location>
        <begin position="67"/>
        <end position="166"/>
    </location>
</feature>
<dbReference type="InterPro" id="IPR039426">
    <property type="entry name" value="TonB-dep_rcpt-like"/>
</dbReference>
<evidence type="ECO:0000259" key="14">
    <source>
        <dbReference type="Pfam" id="PF07715"/>
    </source>
</evidence>
<evidence type="ECO:0000256" key="4">
    <source>
        <dbReference type="ARBA" id="ARBA00022452"/>
    </source>
</evidence>
<dbReference type="EMBL" id="JBHTIK010000007">
    <property type="protein sequence ID" value="MFD0849090.1"/>
    <property type="molecule type" value="Genomic_DNA"/>
</dbReference>
<feature type="domain" description="TonB-dependent receptor-like beta-barrel" evidence="13">
    <location>
        <begin position="295"/>
        <end position="703"/>
    </location>
</feature>
<feature type="signal peptide" evidence="12">
    <location>
        <begin position="1"/>
        <end position="19"/>
    </location>
</feature>
<dbReference type="InterPro" id="IPR010105">
    <property type="entry name" value="TonB_sidphr_rcpt"/>
</dbReference>
<feature type="chain" id="PRO_5045693448" evidence="12">
    <location>
        <begin position="20"/>
        <end position="734"/>
    </location>
</feature>
<accession>A0ABW3C5C1</accession>
<evidence type="ECO:0000256" key="8">
    <source>
        <dbReference type="ARBA" id="ARBA00023170"/>
    </source>
</evidence>
<keyword evidence="12" id="KW-0732">Signal</keyword>
<dbReference type="SUPFAM" id="SSF56935">
    <property type="entry name" value="Porins"/>
    <property type="match status" value="1"/>
</dbReference>
<evidence type="ECO:0000256" key="9">
    <source>
        <dbReference type="ARBA" id="ARBA00023237"/>
    </source>
</evidence>
<keyword evidence="4 10" id="KW-1134">Transmembrane beta strand</keyword>
<gene>
    <name evidence="15" type="ORF">ACFQ00_12200</name>
</gene>
<dbReference type="Gene3D" id="2.170.130.10">
    <property type="entry name" value="TonB-dependent receptor, plug domain"/>
    <property type="match status" value="1"/>
</dbReference>
<evidence type="ECO:0000256" key="5">
    <source>
        <dbReference type="ARBA" id="ARBA00022692"/>
    </source>
</evidence>
<dbReference type="PROSITE" id="PS52016">
    <property type="entry name" value="TONB_DEPENDENT_REC_3"/>
    <property type="match status" value="1"/>
</dbReference>
<dbReference type="Pfam" id="PF07715">
    <property type="entry name" value="Plug"/>
    <property type="match status" value="1"/>
</dbReference>
<dbReference type="InterPro" id="IPR036942">
    <property type="entry name" value="Beta-barrel_TonB_sf"/>
</dbReference>
<name>A0ABW3C5C1_SPHXN</name>
<keyword evidence="7 10" id="KW-0472">Membrane</keyword>
<evidence type="ECO:0000256" key="7">
    <source>
        <dbReference type="ARBA" id="ARBA00023136"/>
    </source>
</evidence>
<reference evidence="16" key="1">
    <citation type="journal article" date="2019" name="Int. J. Syst. Evol. Microbiol.">
        <title>The Global Catalogue of Microorganisms (GCM) 10K type strain sequencing project: providing services to taxonomists for standard genome sequencing and annotation.</title>
        <authorList>
            <consortium name="The Broad Institute Genomics Platform"/>
            <consortium name="The Broad Institute Genome Sequencing Center for Infectious Disease"/>
            <person name="Wu L."/>
            <person name="Ma J."/>
        </authorList>
    </citation>
    <scope>NUCLEOTIDE SEQUENCE [LARGE SCALE GENOMIC DNA]</scope>
    <source>
        <strain evidence="16">CCUG 52537</strain>
    </source>
</reference>
<evidence type="ECO:0000256" key="11">
    <source>
        <dbReference type="RuleBase" id="RU003357"/>
    </source>
</evidence>
<comment type="similarity">
    <text evidence="2 10 11">Belongs to the TonB-dependent receptor family.</text>
</comment>
<dbReference type="Proteomes" id="UP001597124">
    <property type="component" value="Unassembled WGS sequence"/>
</dbReference>
<keyword evidence="16" id="KW-1185">Reference proteome</keyword>
<evidence type="ECO:0000256" key="2">
    <source>
        <dbReference type="ARBA" id="ARBA00009810"/>
    </source>
</evidence>
<keyword evidence="5 10" id="KW-0812">Transmembrane</keyword>
<dbReference type="RefSeq" id="WP_381491096.1">
    <property type="nucleotide sequence ID" value="NZ_JBHTIK010000007.1"/>
</dbReference>
<organism evidence="15 16">
    <name type="scientific">Sphingosinicella xenopeptidilytica</name>
    <dbReference type="NCBI Taxonomy" id="364098"/>
    <lineage>
        <taxon>Bacteria</taxon>
        <taxon>Pseudomonadati</taxon>
        <taxon>Pseudomonadota</taxon>
        <taxon>Alphaproteobacteria</taxon>
        <taxon>Sphingomonadales</taxon>
        <taxon>Sphingosinicellaceae</taxon>
        <taxon>Sphingosinicella</taxon>
    </lineage>
</organism>
<evidence type="ECO:0000256" key="3">
    <source>
        <dbReference type="ARBA" id="ARBA00022448"/>
    </source>
</evidence>
<keyword evidence="3 10" id="KW-0813">Transport</keyword>
<dbReference type="CDD" id="cd01347">
    <property type="entry name" value="ligand_gated_channel"/>
    <property type="match status" value="1"/>
</dbReference>
<keyword evidence="9 10" id="KW-0998">Cell outer membrane</keyword>
<evidence type="ECO:0000259" key="13">
    <source>
        <dbReference type="Pfam" id="PF00593"/>
    </source>
</evidence>
<dbReference type="PANTHER" id="PTHR32552">
    <property type="entry name" value="FERRICHROME IRON RECEPTOR-RELATED"/>
    <property type="match status" value="1"/>
</dbReference>
<keyword evidence="8 15" id="KW-0675">Receptor</keyword>
<evidence type="ECO:0000256" key="12">
    <source>
        <dbReference type="SAM" id="SignalP"/>
    </source>
</evidence>
<sequence length="734" mass="78565">MATKWKWIAGLGVSGIAMAAAGQAMAQQAESDTQSGLALEEIVVTADRKDSYSADFVQAGSFRGARQIDTPLTVSVIPEQVLKSQQAQSILDALRNSPGVTSSQTSPTVYNNLSIRGIPVENRGNYRLNGSLPIVNLIDLPLENKVRVEALKGASALYYGFTTPSGIINLTTKRPTLDPVFAVSVNGNDHGQVQGHIDAGGTWGILGVRGNVAYGTVDSGIDNTWGRRSFQSGAFQLTPSDNLRINLDVEHISKEVTEPTVIQGPTAAASLLTVLPQLPKASSNPGSRGFMNKADATNVLGRVAWKFTPAWEIVAEGGISYLERDRRFSTLGNFNPVTGLGTLTMNAADGQLYRNKNGRIELAGTFATGPIVHELLIGASKNIRRQYSPSTVARVGTGSVATRANCVLLGLTTTCLQSAYDPIDLADVRFDGTTAYNATRDTSIKDTGFYAFDRMRFGGVNDDMFSVLLGIRKSDYKETQETVAGPSIETFSDKPVALSGGLVFKPKEWISAYATYIEGLESTPGAPLTANNAGEILPASNSTQYEGGIKIEPKKGLLFTAAYFDITRELTYVNDANFFVKDGEATYRGLEFSLTGEITPELSLYGSALFLRAKQGETSNAALVGNRIENTAKTQWSVSGEYRLTQLVEGLAINAGAYYTGARAINPQNSLFVPGYTVYDLGGSYAFEIGGVGMTARINAQNLTGKKYFASTSSNYLAFGAPSVIKFSLTANIF</sequence>
<dbReference type="NCBIfam" id="TIGR01783">
    <property type="entry name" value="TonB-siderophor"/>
    <property type="match status" value="1"/>
</dbReference>